<comment type="pathway">
    <text evidence="1">Protein modification; protein ubiquitination.</text>
</comment>
<dbReference type="AlphaFoldDB" id="A0AAD8M5Q8"/>
<accession>A0AAD8M5Q8</accession>
<name>A0AAD8M5Q8_9APIA</name>
<evidence type="ECO:0000256" key="1">
    <source>
        <dbReference type="ARBA" id="ARBA00004906"/>
    </source>
</evidence>
<organism evidence="3 4">
    <name type="scientific">Heracleum sosnowskyi</name>
    <dbReference type="NCBI Taxonomy" id="360622"/>
    <lineage>
        <taxon>Eukaryota</taxon>
        <taxon>Viridiplantae</taxon>
        <taxon>Streptophyta</taxon>
        <taxon>Embryophyta</taxon>
        <taxon>Tracheophyta</taxon>
        <taxon>Spermatophyta</taxon>
        <taxon>Magnoliopsida</taxon>
        <taxon>eudicotyledons</taxon>
        <taxon>Gunneridae</taxon>
        <taxon>Pentapetalae</taxon>
        <taxon>asterids</taxon>
        <taxon>campanulids</taxon>
        <taxon>Apiales</taxon>
        <taxon>Apiaceae</taxon>
        <taxon>Apioideae</taxon>
        <taxon>apioid superclade</taxon>
        <taxon>Tordylieae</taxon>
        <taxon>Tordyliinae</taxon>
        <taxon>Heracleum</taxon>
    </lineage>
</organism>
<dbReference type="InterPro" id="IPR044714">
    <property type="entry name" value="AtSIBP1-like"/>
</dbReference>
<protein>
    <recommendedName>
        <fullName evidence="2">BTB domain-containing protein</fullName>
    </recommendedName>
</protein>
<dbReference type="InterPro" id="IPR000210">
    <property type="entry name" value="BTB/POZ_dom"/>
</dbReference>
<reference evidence="3" key="1">
    <citation type="submission" date="2023-02" db="EMBL/GenBank/DDBJ databases">
        <title>Genome of toxic invasive species Heracleum sosnowskyi carries increased number of genes despite the absence of recent whole-genome duplications.</title>
        <authorList>
            <person name="Schelkunov M."/>
            <person name="Shtratnikova V."/>
            <person name="Makarenko M."/>
            <person name="Klepikova A."/>
            <person name="Omelchenko D."/>
            <person name="Novikova G."/>
            <person name="Obukhova E."/>
            <person name="Bogdanov V."/>
            <person name="Penin A."/>
            <person name="Logacheva M."/>
        </authorList>
    </citation>
    <scope>NUCLEOTIDE SEQUENCE</scope>
    <source>
        <strain evidence="3">Hsosn_3</strain>
        <tissue evidence="3">Leaf</tissue>
    </source>
</reference>
<feature type="domain" description="BTB" evidence="2">
    <location>
        <begin position="31"/>
        <end position="70"/>
    </location>
</feature>
<dbReference type="SUPFAM" id="SSF54695">
    <property type="entry name" value="POZ domain"/>
    <property type="match status" value="1"/>
</dbReference>
<dbReference type="EMBL" id="JAUIZM010000010">
    <property type="protein sequence ID" value="KAK1361756.1"/>
    <property type="molecule type" value="Genomic_DNA"/>
</dbReference>
<dbReference type="PANTHER" id="PTHR46672:SF4">
    <property type="entry name" value="OS08G0495500 PROTEIN"/>
    <property type="match status" value="1"/>
</dbReference>
<comment type="caution">
    <text evidence="3">The sequence shown here is derived from an EMBL/GenBank/DDBJ whole genome shotgun (WGS) entry which is preliminary data.</text>
</comment>
<gene>
    <name evidence="3" type="ORF">POM88_046230</name>
</gene>
<sequence length="135" mass="15700">MRWLKVSPLMMRIWWKHIHYGYGKRKTVKGAHRTIFAARSPVFRSMFSHDLEEKELSTVDISGMSTDEYDVSDLKEACHDSLLEDIDAKNVLGRLYNAFLYQLPKLKSGCMQYLVKFGKIYDLGDDLNTFLQSAK</sequence>
<evidence type="ECO:0000259" key="2">
    <source>
        <dbReference type="PROSITE" id="PS50097"/>
    </source>
</evidence>
<dbReference type="PROSITE" id="PS50097">
    <property type="entry name" value="BTB"/>
    <property type="match status" value="1"/>
</dbReference>
<dbReference type="Proteomes" id="UP001237642">
    <property type="component" value="Unassembled WGS sequence"/>
</dbReference>
<evidence type="ECO:0000313" key="4">
    <source>
        <dbReference type="Proteomes" id="UP001237642"/>
    </source>
</evidence>
<reference evidence="3" key="2">
    <citation type="submission" date="2023-05" db="EMBL/GenBank/DDBJ databases">
        <authorList>
            <person name="Schelkunov M.I."/>
        </authorList>
    </citation>
    <scope>NUCLEOTIDE SEQUENCE</scope>
    <source>
        <strain evidence="3">Hsosn_3</strain>
        <tissue evidence="3">Leaf</tissue>
    </source>
</reference>
<dbReference type="PANTHER" id="PTHR46672">
    <property type="entry name" value="OS08G0495500 PROTEIN-RELATED"/>
    <property type="match status" value="1"/>
</dbReference>
<keyword evidence="4" id="KW-1185">Reference proteome</keyword>
<dbReference type="Gene3D" id="3.30.710.10">
    <property type="entry name" value="Potassium Channel Kv1.1, Chain A"/>
    <property type="match status" value="2"/>
</dbReference>
<proteinExistence type="predicted"/>
<evidence type="ECO:0000313" key="3">
    <source>
        <dbReference type="EMBL" id="KAK1361756.1"/>
    </source>
</evidence>
<dbReference type="Pfam" id="PF00651">
    <property type="entry name" value="BTB"/>
    <property type="match status" value="1"/>
</dbReference>
<dbReference type="InterPro" id="IPR011333">
    <property type="entry name" value="SKP1/BTB/POZ_sf"/>
</dbReference>